<evidence type="ECO:0000256" key="1">
    <source>
        <dbReference type="SAM" id="Phobius"/>
    </source>
</evidence>
<feature type="domain" description="DUF305" evidence="3">
    <location>
        <begin position="33"/>
        <end position="167"/>
    </location>
</feature>
<gene>
    <name evidence="4" type="ORF">pFRL4_143</name>
</gene>
<dbReference type="PANTHER" id="PTHR36933">
    <property type="entry name" value="SLL0788 PROTEIN"/>
    <property type="match status" value="1"/>
</dbReference>
<dbReference type="InterPro" id="IPR012347">
    <property type="entry name" value="Ferritin-like"/>
</dbReference>
<keyword evidence="2" id="KW-0732">Signal</keyword>
<dbReference type="EMBL" id="KF602049">
    <property type="protein sequence ID" value="AHE39376.1"/>
    <property type="molecule type" value="Genomic_DNA"/>
</dbReference>
<evidence type="ECO:0000256" key="2">
    <source>
        <dbReference type="SAM" id="SignalP"/>
    </source>
</evidence>
<feature type="transmembrane region" description="Helical" evidence="1">
    <location>
        <begin position="194"/>
        <end position="213"/>
    </location>
</feature>
<dbReference type="AlphaFoldDB" id="V9Z7N7"/>
<keyword evidence="1" id="KW-0472">Membrane</keyword>
<sequence>MSRVGAALLMATGLALAAAPTAVAGGDSEFDEKEFLAMTVDHHFGGVHMAEMCVQKTTRADLKGLCSEIKHTQSQEIATMRSWLKAWYSTDETPSVPHESMPMMHELEGLSGRAFDVKLSRHFAQHHREFLPEADKCRKHAKHSELRDLCDTMYKTQTEEIGKFEAVIADKPITVDTGNGGLAAAGSQGVGTGGAGWLAAVGAAAALGTAALGRRLRRQ</sequence>
<dbReference type="PANTHER" id="PTHR36933:SF1">
    <property type="entry name" value="SLL0788 PROTEIN"/>
    <property type="match status" value="1"/>
</dbReference>
<dbReference type="Gene3D" id="1.20.1260.10">
    <property type="match status" value="1"/>
</dbReference>
<evidence type="ECO:0000313" key="4">
    <source>
        <dbReference type="EMBL" id="AHE39376.1"/>
    </source>
</evidence>
<dbReference type="RefSeq" id="WP_024126736.1">
    <property type="nucleotide sequence ID" value="NC_023284.1"/>
</dbReference>
<dbReference type="Pfam" id="PF03713">
    <property type="entry name" value="DUF305"/>
    <property type="match status" value="1"/>
</dbReference>
<dbReference type="InterPro" id="IPR005183">
    <property type="entry name" value="DUF305_CopM-like"/>
</dbReference>
<keyword evidence="1" id="KW-0812">Transmembrane</keyword>
<feature type="signal peptide" evidence="2">
    <location>
        <begin position="1"/>
        <end position="17"/>
    </location>
</feature>
<name>V9Z7N7_9ACTN</name>
<feature type="chain" id="PRO_5038431893" description="DUF305 domain-containing protein" evidence="2">
    <location>
        <begin position="18"/>
        <end position="219"/>
    </location>
</feature>
<reference evidence="4" key="1">
    <citation type="submission" date="2013-09" db="EMBL/GenBank/DDBJ databases">
        <title>Complete nucleotide sequence of Streptomyces linear plasmid pFRL4.</title>
        <authorList>
            <person name="Chen Z."/>
            <person name="Fang P."/>
            <person name="Qin Z."/>
        </authorList>
    </citation>
    <scope>NUCLEOTIDE SEQUENCE</scope>
    <source>
        <plasmid evidence="4">pFRL4</plasmid>
    </source>
</reference>
<proteinExistence type="predicted"/>
<accession>V9Z7N7</accession>
<evidence type="ECO:0000259" key="3">
    <source>
        <dbReference type="Pfam" id="PF03713"/>
    </source>
</evidence>
<organism evidence="4">
    <name type="scientific">Streptomyces sp. F2</name>
    <dbReference type="NCBI Taxonomy" id="317660"/>
    <lineage>
        <taxon>Bacteria</taxon>
        <taxon>Bacillati</taxon>
        <taxon>Actinomycetota</taxon>
        <taxon>Actinomycetes</taxon>
        <taxon>Kitasatosporales</taxon>
        <taxon>Streptomycetaceae</taxon>
        <taxon>Streptomyces</taxon>
    </lineage>
</organism>
<keyword evidence="1" id="KW-1133">Transmembrane helix</keyword>
<keyword evidence="4" id="KW-0614">Plasmid</keyword>
<geneLocation type="plasmid" evidence="4">
    <name>pFRL4</name>
</geneLocation>
<protein>
    <recommendedName>
        <fullName evidence="3">DUF305 domain-containing protein</fullName>
    </recommendedName>
</protein>